<dbReference type="SUPFAM" id="SSF47473">
    <property type="entry name" value="EF-hand"/>
    <property type="match status" value="1"/>
</dbReference>
<comment type="caution">
    <text evidence="6">The sequence shown here is derived from an EMBL/GenBank/DDBJ whole genome shotgun (WGS) entry which is preliminary data.</text>
</comment>
<evidence type="ECO:0000256" key="3">
    <source>
        <dbReference type="ARBA" id="ARBA00022692"/>
    </source>
</evidence>
<proteinExistence type="inferred from homology"/>
<dbReference type="Gene3D" id="1.10.238.10">
    <property type="entry name" value="EF-hand"/>
    <property type="match status" value="1"/>
</dbReference>
<dbReference type="Proteomes" id="UP000776629">
    <property type="component" value="Unassembled WGS sequence"/>
</dbReference>
<keyword evidence="3" id="KW-0812">Transmembrane</keyword>
<dbReference type="RefSeq" id="WP_204776346.1">
    <property type="nucleotide sequence ID" value="NZ_JACJJQ010000014.1"/>
</dbReference>
<dbReference type="EMBL" id="JACJJQ010000014">
    <property type="protein sequence ID" value="MBM6753960.1"/>
    <property type="molecule type" value="Genomic_DNA"/>
</dbReference>
<evidence type="ECO:0000313" key="7">
    <source>
        <dbReference type="Proteomes" id="UP000776629"/>
    </source>
</evidence>
<evidence type="ECO:0000256" key="2">
    <source>
        <dbReference type="ARBA" id="ARBA00006694"/>
    </source>
</evidence>
<evidence type="ECO:0000256" key="1">
    <source>
        <dbReference type="ARBA" id="ARBA00004167"/>
    </source>
</evidence>
<dbReference type="InterPro" id="IPR005359">
    <property type="entry name" value="UPF0154"/>
</dbReference>
<comment type="similarity">
    <text evidence="2">Belongs to the UPF0154 family.</text>
</comment>
<name>A0ABS2EP00_9LACO</name>
<dbReference type="InterPro" id="IPR011992">
    <property type="entry name" value="EF-hand-dom_pair"/>
</dbReference>
<keyword evidence="5" id="KW-0472">Membrane</keyword>
<sequence length="75" mass="8497">MGLTIALVILALIVGIAVGFFGARRYMENYLRNNPPISADMLRTMMLQMGQKPSDKKLHQMMQTMKNQAKKANKK</sequence>
<evidence type="ECO:0000256" key="5">
    <source>
        <dbReference type="ARBA" id="ARBA00023136"/>
    </source>
</evidence>
<organism evidence="6 7">
    <name type="scientific">Limosilactobacillus alvi</name>
    <dbReference type="NCBI Taxonomy" id="990412"/>
    <lineage>
        <taxon>Bacteria</taxon>
        <taxon>Bacillati</taxon>
        <taxon>Bacillota</taxon>
        <taxon>Bacilli</taxon>
        <taxon>Lactobacillales</taxon>
        <taxon>Lactobacillaceae</taxon>
        <taxon>Limosilactobacillus</taxon>
    </lineage>
</organism>
<keyword evidence="4" id="KW-1133">Transmembrane helix</keyword>
<evidence type="ECO:0000256" key="4">
    <source>
        <dbReference type="ARBA" id="ARBA00022989"/>
    </source>
</evidence>
<evidence type="ECO:0000313" key="6">
    <source>
        <dbReference type="EMBL" id="MBM6753960.1"/>
    </source>
</evidence>
<accession>A0ABS2EP00</accession>
<comment type="subcellular location">
    <subcellularLocation>
        <location evidence="1">Membrane</location>
        <topology evidence="1">Single-pass membrane protein</topology>
    </subcellularLocation>
</comment>
<protein>
    <submittedName>
        <fullName evidence="6">YneF family protein</fullName>
    </submittedName>
</protein>
<dbReference type="Pfam" id="PF03672">
    <property type="entry name" value="UPF0154"/>
    <property type="match status" value="1"/>
</dbReference>
<gene>
    <name evidence="6" type="ORF">H5993_04190</name>
</gene>
<reference evidence="6 7" key="1">
    <citation type="journal article" date="2021" name="Sci. Rep.">
        <title>The distribution of antibiotic resistance genes in chicken gut microbiota commensals.</title>
        <authorList>
            <person name="Juricova H."/>
            <person name="Matiasovicova J."/>
            <person name="Kubasova T."/>
            <person name="Cejkova D."/>
            <person name="Rychlik I."/>
        </authorList>
    </citation>
    <scope>NUCLEOTIDE SEQUENCE [LARGE SCALE GENOMIC DNA]</scope>
    <source>
        <strain evidence="6 7">An810</strain>
    </source>
</reference>
<keyword evidence="7" id="KW-1185">Reference proteome</keyword>